<proteinExistence type="predicted"/>
<gene>
    <name evidence="6" type="ORF">BOTBODRAFT_167296</name>
</gene>
<dbReference type="InterPro" id="IPR050613">
    <property type="entry name" value="Sec_Metabolite_Reg"/>
</dbReference>
<dbReference type="Gene3D" id="4.10.240.10">
    <property type="entry name" value="Zn(2)-C6 fungal-type DNA-binding domain"/>
    <property type="match status" value="1"/>
</dbReference>
<dbReference type="CDD" id="cd00067">
    <property type="entry name" value="GAL4"/>
    <property type="match status" value="1"/>
</dbReference>
<dbReference type="SMART" id="SM00066">
    <property type="entry name" value="GAL4"/>
    <property type="match status" value="1"/>
</dbReference>
<evidence type="ECO:0000313" key="7">
    <source>
        <dbReference type="Proteomes" id="UP000027195"/>
    </source>
</evidence>
<feature type="region of interest" description="Disordered" evidence="4">
    <location>
        <begin position="666"/>
        <end position="712"/>
    </location>
</feature>
<evidence type="ECO:0000313" key="6">
    <source>
        <dbReference type="EMBL" id="KDQ07135.1"/>
    </source>
</evidence>
<dbReference type="GO" id="GO:0006351">
    <property type="term" value="P:DNA-templated transcription"/>
    <property type="evidence" value="ECO:0007669"/>
    <property type="project" value="InterPro"/>
</dbReference>
<dbReference type="GO" id="GO:0005634">
    <property type="term" value="C:nucleus"/>
    <property type="evidence" value="ECO:0007669"/>
    <property type="project" value="UniProtKB-SubCell"/>
</dbReference>
<dbReference type="OrthoDB" id="6780543at2759"/>
<dbReference type="GO" id="GO:0003677">
    <property type="term" value="F:DNA binding"/>
    <property type="evidence" value="ECO:0007669"/>
    <property type="project" value="InterPro"/>
</dbReference>
<dbReference type="InterPro" id="IPR036864">
    <property type="entry name" value="Zn2-C6_fun-type_DNA-bd_sf"/>
</dbReference>
<keyword evidence="3" id="KW-0539">Nucleus</keyword>
<feature type="compositionally biased region" description="Basic residues" evidence="4">
    <location>
        <begin position="1"/>
        <end position="10"/>
    </location>
</feature>
<dbReference type="EMBL" id="KL198114">
    <property type="protein sequence ID" value="KDQ07135.1"/>
    <property type="molecule type" value="Genomic_DNA"/>
</dbReference>
<feature type="region of interest" description="Disordered" evidence="4">
    <location>
        <begin position="1"/>
        <end position="63"/>
    </location>
</feature>
<evidence type="ECO:0000259" key="5">
    <source>
        <dbReference type="PROSITE" id="PS50048"/>
    </source>
</evidence>
<evidence type="ECO:0000256" key="4">
    <source>
        <dbReference type="SAM" id="MobiDB-lite"/>
    </source>
</evidence>
<reference evidence="7" key="1">
    <citation type="journal article" date="2014" name="Proc. Natl. Acad. Sci. U.S.A.">
        <title>Extensive sampling of basidiomycete genomes demonstrates inadequacy of the white-rot/brown-rot paradigm for wood decay fungi.</title>
        <authorList>
            <person name="Riley R."/>
            <person name="Salamov A.A."/>
            <person name="Brown D.W."/>
            <person name="Nagy L.G."/>
            <person name="Floudas D."/>
            <person name="Held B.W."/>
            <person name="Levasseur A."/>
            <person name="Lombard V."/>
            <person name="Morin E."/>
            <person name="Otillar R."/>
            <person name="Lindquist E.A."/>
            <person name="Sun H."/>
            <person name="LaButti K.M."/>
            <person name="Schmutz J."/>
            <person name="Jabbour D."/>
            <person name="Luo H."/>
            <person name="Baker S.E."/>
            <person name="Pisabarro A.G."/>
            <person name="Walton J.D."/>
            <person name="Blanchette R.A."/>
            <person name="Henrissat B."/>
            <person name="Martin F."/>
            <person name="Cullen D."/>
            <person name="Hibbett D.S."/>
            <person name="Grigoriev I.V."/>
        </authorList>
    </citation>
    <scope>NUCLEOTIDE SEQUENCE [LARGE SCALE GENOMIC DNA]</scope>
    <source>
        <strain evidence="7">FD-172 SS1</strain>
    </source>
</reference>
<feature type="compositionally biased region" description="Polar residues" evidence="4">
    <location>
        <begin position="43"/>
        <end position="54"/>
    </location>
</feature>
<dbReference type="InParanoid" id="A0A067LXQ7"/>
<dbReference type="InterPro" id="IPR001138">
    <property type="entry name" value="Zn2Cys6_DnaBD"/>
</dbReference>
<feature type="compositionally biased region" description="Low complexity" evidence="4">
    <location>
        <begin position="16"/>
        <end position="34"/>
    </location>
</feature>
<evidence type="ECO:0000256" key="2">
    <source>
        <dbReference type="ARBA" id="ARBA00022723"/>
    </source>
</evidence>
<feature type="domain" description="Zn(2)-C6 fungal-type" evidence="5">
    <location>
        <begin position="64"/>
        <end position="93"/>
    </location>
</feature>
<dbReference type="GO" id="GO:0008270">
    <property type="term" value="F:zinc ion binding"/>
    <property type="evidence" value="ECO:0007669"/>
    <property type="project" value="InterPro"/>
</dbReference>
<name>A0A067LXQ7_BOTB1</name>
<dbReference type="Pfam" id="PF00172">
    <property type="entry name" value="Zn_clus"/>
    <property type="match status" value="1"/>
</dbReference>
<keyword evidence="7" id="KW-1185">Reference proteome</keyword>
<evidence type="ECO:0000256" key="1">
    <source>
        <dbReference type="ARBA" id="ARBA00004123"/>
    </source>
</evidence>
<dbReference type="InterPro" id="IPR007219">
    <property type="entry name" value="XnlR_reg_dom"/>
</dbReference>
<sequence length="768" mass="85736">MQRQGQHRAPHPPTAPETHPSSSNPPNEPPASSSNHEHRVSVKNETPNPEPSTRPTKRSRKAINCEPCRASKLKCDRGRPCSGCVLRGTVASCYADGSRSEGGEAQSHGVDDTPQYVRSKIDPRAEILRIRNSLATLETHFSRLTGTSFSAPPFNTARDQPSGSKASFTVAVPEEAPPQPDESGLYVGPTSSTALLRFQDEPEARELEVPDPMTGGAVQQNLDLLSELPEANLIEALVRFYFESSQWFYPHLYEPAFMASWSRFKQSTFTDHIVLATLFITLSIALHHLPSNHHLSSRFTESPIVVAQRYYDISCTALARYQNVRRVPTLELIELLLLRVHYLILKYDCEEIWTVRSEVISAATAMGLHRDPGNWKLPGAVVDRRRWAWWNIISIERWQSFLFGRPLAIANHHFDTQFPMEDVRDPAATAAANPLLPYLHMYRLAVTIGNMMDDILSIRPIPYDRVLEHDRALEAWHDSLPPDMLHNDYQLSRSLSPAATVSSSRLAVQSLCMRAQLFHVRLTLHRPFATPHANRDPATAKSFEVAVNSASRLIQMLSQARPEFFSNPRLATPGFINWGPMHAFAAAIFFSFQLVWQPDQPGAALFRADIQRVISMLEDSAGVPLANKAYKVLLALSPLYDPRADDRQRQECITAVRRLAHPALDSPASLNKSTMDPSPSSSISPAALPMTVPLPSTSNIPQHQPSNTYIDGQFYDTTPMPLNASEEALWSSSMGFDSNEWGRFMKEALRRRDHSDGRQPSSSGAVAT</sequence>
<dbReference type="AlphaFoldDB" id="A0A067LXQ7"/>
<dbReference type="SUPFAM" id="SSF57701">
    <property type="entry name" value="Zn2/Cys6 DNA-binding domain"/>
    <property type="match status" value="1"/>
</dbReference>
<evidence type="ECO:0000256" key="3">
    <source>
        <dbReference type="ARBA" id="ARBA00023242"/>
    </source>
</evidence>
<dbReference type="HOGENOM" id="CLU_011553_0_0_1"/>
<feature type="compositionally biased region" description="Polar residues" evidence="4">
    <location>
        <begin position="694"/>
        <end position="710"/>
    </location>
</feature>
<dbReference type="PANTHER" id="PTHR31001:SF81">
    <property type="entry name" value="ZN(II)2CYS6 TRANSCRIPTION FACTOR"/>
    <property type="match status" value="1"/>
</dbReference>
<dbReference type="PANTHER" id="PTHR31001">
    <property type="entry name" value="UNCHARACTERIZED TRANSCRIPTIONAL REGULATORY PROTEIN"/>
    <property type="match status" value="1"/>
</dbReference>
<keyword evidence="2" id="KW-0479">Metal-binding</keyword>
<dbReference type="SMART" id="SM00906">
    <property type="entry name" value="Fungal_trans"/>
    <property type="match status" value="1"/>
</dbReference>
<organism evidence="6 7">
    <name type="scientific">Botryobasidium botryosum (strain FD-172 SS1)</name>
    <dbReference type="NCBI Taxonomy" id="930990"/>
    <lineage>
        <taxon>Eukaryota</taxon>
        <taxon>Fungi</taxon>
        <taxon>Dikarya</taxon>
        <taxon>Basidiomycota</taxon>
        <taxon>Agaricomycotina</taxon>
        <taxon>Agaricomycetes</taxon>
        <taxon>Cantharellales</taxon>
        <taxon>Botryobasidiaceae</taxon>
        <taxon>Botryobasidium</taxon>
    </lineage>
</organism>
<dbReference type="GO" id="GO:0000981">
    <property type="term" value="F:DNA-binding transcription factor activity, RNA polymerase II-specific"/>
    <property type="evidence" value="ECO:0007669"/>
    <property type="project" value="InterPro"/>
</dbReference>
<accession>A0A067LXQ7</accession>
<dbReference type="Proteomes" id="UP000027195">
    <property type="component" value="Unassembled WGS sequence"/>
</dbReference>
<dbReference type="Pfam" id="PF04082">
    <property type="entry name" value="Fungal_trans"/>
    <property type="match status" value="1"/>
</dbReference>
<dbReference type="CDD" id="cd12148">
    <property type="entry name" value="fungal_TF_MHR"/>
    <property type="match status" value="1"/>
</dbReference>
<feature type="region of interest" description="Disordered" evidence="4">
    <location>
        <begin position="96"/>
        <end position="118"/>
    </location>
</feature>
<dbReference type="STRING" id="930990.A0A067LXQ7"/>
<dbReference type="PROSITE" id="PS50048">
    <property type="entry name" value="ZN2_CY6_FUNGAL_2"/>
    <property type="match status" value="1"/>
</dbReference>
<protein>
    <recommendedName>
        <fullName evidence="5">Zn(2)-C6 fungal-type domain-containing protein</fullName>
    </recommendedName>
</protein>
<comment type="subcellular location">
    <subcellularLocation>
        <location evidence="1">Nucleus</location>
    </subcellularLocation>
</comment>